<evidence type="ECO:0000256" key="1">
    <source>
        <dbReference type="ARBA" id="ARBA00001946"/>
    </source>
</evidence>
<dbReference type="Pfam" id="PF00480">
    <property type="entry name" value="ROK"/>
    <property type="match status" value="1"/>
</dbReference>
<reference evidence="8" key="1">
    <citation type="submission" date="2018-02" db="EMBL/GenBank/DDBJ databases">
        <authorList>
            <person name="Kim S.-K."/>
            <person name="Jung H.-I."/>
            <person name="Lee S.-W."/>
        </authorList>
    </citation>
    <scope>NUCLEOTIDE SEQUENCE</scope>
    <source>
        <strain evidence="8">SK3146</strain>
    </source>
</reference>
<keyword evidence="9" id="KW-1185">Reference proteome</keyword>
<evidence type="ECO:0000256" key="7">
    <source>
        <dbReference type="ARBA" id="ARBA00048451"/>
    </source>
</evidence>
<dbReference type="CDD" id="cd24067">
    <property type="entry name" value="ASKHA_NBD_ROK_BsFRK-like"/>
    <property type="match status" value="1"/>
</dbReference>
<dbReference type="PANTHER" id="PTHR42742:SF3">
    <property type="entry name" value="FRUCTOKINASE"/>
    <property type="match status" value="1"/>
</dbReference>
<keyword evidence="5" id="KW-0460">Magnesium</keyword>
<name>A0ABY4RFY3_9BACL</name>
<keyword evidence="3" id="KW-0479">Metal-binding</keyword>
<comment type="similarity">
    <text evidence="2">Belongs to the ROK (NagC/XylR) family.</text>
</comment>
<evidence type="ECO:0000313" key="9">
    <source>
        <dbReference type="Proteomes" id="UP001057134"/>
    </source>
</evidence>
<reference evidence="8" key="2">
    <citation type="journal article" date="2021" name="J Anim Sci Technol">
        <title>Complete genome sequence of Paenibacillus konkukensis sp. nov. SK3146 as a potential probiotic strain.</title>
        <authorList>
            <person name="Jung H.I."/>
            <person name="Park S."/>
            <person name="Niu K.M."/>
            <person name="Lee S.W."/>
            <person name="Kothari D."/>
            <person name="Yi K.J."/>
            <person name="Kim S.K."/>
        </authorList>
    </citation>
    <scope>NUCLEOTIDE SEQUENCE</scope>
    <source>
        <strain evidence="8">SK3146</strain>
    </source>
</reference>
<dbReference type="RefSeq" id="WP_249863373.1">
    <property type="nucleotide sequence ID" value="NZ_CP027059.1"/>
</dbReference>
<dbReference type="PANTHER" id="PTHR42742">
    <property type="entry name" value="TRANSCRIPTIONAL REPRESSOR MPRA"/>
    <property type="match status" value="1"/>
</dbReference>
<dbReference type="InterPro" id="IPR043129">
    <property type="entry name" value="ATPase_NBD"/>
</dbReference>
<dbReference type="Gene3D" id="3.30.420.40">
    <property type="match status" value="2"/>
</dbReference>
<evidence type="ECO:0000313" key="8">
    <source>
        <dbReference type="EMBL" id="UQZ81113.1"/>
    </source>
</evidence>
<dbReference type="EMBL" id="CP027059">
    <property type="protein sequence ID" value="UQZ81113.1"/>
    <property type="molecule type" value="Genomic_DNA"/>
</dbReference>
<dbReference type="PROSITE" id="PS01125">
    <property type="entry name" value="ROK"/>
    <property type="match status" value="1"/>
</dbReference>
<dbReference type="SUPFAM" id="SSF53067">
    <property type="entry name" value="Actin-like ATPase domain"/>
    <property type="match status" value="1"/>
</dbReference>
<keyword evidence="8" id="KW-0808">Transferase</keyword>
<accession>A0ABY4RFY3</accession>
<organism evidence="8 9">
    <name type="scientific">Paenibacillus konkukensis</name>
    <dbReference type="NCBI Taxonomy" id="2020716"/>
    <lineage>
        <taxon>Bacteria</taxon>
        <taxon>Bacillati</taxon>
        <taxon>Bacillota</taxon>
        <taxon>Bacilli</taxon>
        <taxon>Bacillales</taxon>
        <taxon>Paenibacillaceae</taxon>
        <taxon>Paenibacillus</taxon>
    </lineage>
</organism>
<evidence type="ECO:0000256" key="3">
    <source>
        <dbReference type="ARBA" id="ARBA00022723"/>
    </source>
</evidence>
<comment type="cofactor">
    <cofactor evidence="1">
        <name>Mg(2+)</name>
        <dbReference type="ChEBI" id="CHEBI:18420"/>
    </cofactor>
</comment>
<evidence type="ECO:0000256" key="2">
    <source>
        <dbReference type="ARBA" id="ARBA00006479"/>
    </source>
</evidence>
<dbReference type="InterPro" id="IPR000600">
    <property type="entry name" value="ROK"/>
</dbReference>
<dbReference type="InterPro" id="IPR049874">
    <property type="entry name" value="ROK_cs"/>
</dbReference>
<keyword evidence="4" id="KW-0862">Zinc</keyword>
<dbReference type="EC" id="2.7.1.4" evidence="6"/>
<dbReference type="Proteomes" id="UP001057134">
    <property type="component" value="Chromosome"/>
</dbReference>
<dbReference type="GO" id="GO:0008865">
    <property type="term" value="F:fructokinase activity"/>
    <property type="evidence" value="ECO:0007669"/>
    <property type="project" value="UniProtKB-EC"/>
</dbReference>
<comment type="catalytic activity">
    <reaction evidence="7">
        <text>D-fructose + ATP = D-fructose 6-phosphate + ADP + H(+)</text>
        <dbReference type="Rhea" id="RHEA:16125"/>
        <dbReference type="ChEBI" id="CHEBI:15378"/>
        <dbReference type="ChEBI" id="CHEBI:30616"/>
        <dbReference type="ChEBI" id="CHEBI:37721"/>
        <dbReference type="ChEBI" id="CHEBI:61527"/>
        <dbReference type="ChEBI" id="CHEBI:456216"/>
        <dbReference type="EC" id="2.7.1.4"/>
    </reaction>
</comment>
<evidence type="ECO:0000256" key="4">
    <source>
        <dbReference type="ARBA" id="ARBA00022833"/>
    </source>
</evidence>
<protein>
    <recommendedName>
        <fullName evidence="6">fructokinase</fullName>
        <ecNumber evidence="6">2.7.1.4</ecNumber>
    </recommendedName>
</protein>
<sequence length="297" mass="31596">MVIGAIEAGGTKFVCGIGSEDGVILDRISFPTEQPEQTMSKVIGYFQDKQVDAIGIGSFGPIDIDPQSPQYGYVTTTPKPGWGGYDFLGTMKNVFDVPCGWDTDVNAAAFGEAKWGAAKGLDSCVYYTIGTGIGMGIYAEGRLVHGLVHPEGGHIPVRRHPDDPFEGCCPYHMDCLEGMASGPAIEKRWGSKGSELAADHTAWRIEAHYIAQSITCTILTLSPKKIILGGGVMQQKQLFPMIRSEVLRNLNGYVSSPVILSDIDHYIVAPALGANAGLTGSLALGIAALTKCNTKAD</sequence>
<evidence type="ECO:0000256" key="5">
    <source>
        <dbReference type="ARBA" id="ARBA00022842"/>
    </source>
</evidence>
<gene>
    <name evidence="8" type="primary">gmuE</name>
    <name evidence="8" type="ORF">SK3146_00269</name>
</gene>
<dbReference type="InterPro" id="IPR051804">
    <property type="entry name" value="Carb_Metab_Reg_Kinase/Isom"/>
</dbReference>
<proteinExistence type="inferred from homology"/>
<evidence type="ECO:0000256" key="6">
    <source>
        <dbReference type="ARBA" id="ARBA00038887"/>
    </source>
</evidence>